<protein>
    <submittedName>
        <fullName evidence="1">Uncharacterized protein</fullName>
    </submittedName>
</protein>
<organism evidence="1 2">
    <name type="scientific">Plutella xylostella</name>
    <name type="common">Diamondback moth</name>
    <name type="synonym">Plutella maculipennis</name>
    <dbReference type="NCBI Taxonomy" id="51655"/>
    <lineage>
        <taxon>Eukaryota</taxon>
        <taxon>Metazoa</taxon>
        <taxon>Ecdysozoa</taxon>
        <taxon>Arthropoda</taxon>
        <taxon>Hexapoda</taxon>
        <taxon>Insecta</taxon>
        <taxon>Pterygota</taxon>
        <taxon>Neoptera</taxon>
        <taxon>Endopterygota</taxon>
        <taxon>Lepidoptera</taxon>
        <taxon>Glossata</taxon>
        <taxon>Ditrysia</taxon>
        <taxon>Yponomeutoidea</taxon>
        <taxon>Plutellidae</taxon>
        <taxon>Plutella</taxon>
    </lineage>
</organism>
<evidence type="ECO:0000313" key="2">
    <source>
        <dbReference type="Proteomes" id="UP000823941"/>
    </source>
</evidence>
<keyword evidence="2" id="KW-1185">Reference proteome</keyword>
<sequence>MQDTFLLADWMDSSVDQLYTPVPREGRTLASFNDIIYSPAANGGLVIIMVAERKTKLPQAGPSVNSAGQSRSGLPLVLWGGQRTAHQSDAIEQQIVTTTSRGAAVAGH</sequence>
<name>A0ABQ7QFZ8_PLUXY</name>
<reference evidence="1 2" key="1">
    <citation type="submission" date="2021-06" db="EMBL/GenBank/DDBJ databases">
        <title>A haploid diamondback moth (Plutella xylostella L.) genome assembly resolves 31 chromosomes and identifies a diamide resistance mutation.</title>
        <authorList>
            <person name="Ward C.M."/>
            <person name="Perry K.D."/>
            <person name="Baker G."/>
            <person name="Powis K."/>
            <person name="Heckel D.G."/>
            <person name="Baxter S.W."/>
        </authorList>
    </citation>
    <scope>NUCLEOTIDE SEQUENCE [LARGE SCALE GENOMIC DNA]</scope>
    <source>
        <strain evidence="1 2">LV</strain>
        <tissue evidence="1">Single pupa</tissue>
    </source>
</reference>
<evidence type="ECO:0000313" key="1">
    <source>
        <dbReference type="EMBL" id="KAG7303709.1"/>
    </source>
</evidence>
<dbReference type="EMBL" id="JAHIBW010000016">
    <property type="protein sequence ID" value="KAG7303709.1"/>
    <property type="molecule type" value="Genomic_DNA"/>
</dbReference>
<accession>A0ABQ7QFZ8</accession>
<gene>
    <name evidence="1" type="ORF">JYU34_012267</name>
</gene>
<proteinExistence type="predicted"/>
<dbReference type="Proteomes" id="UP000823941">
    <property type="component" value="Chromosome 16"/>
</dbReference>
<comment type="caution">
    <text evidence="1">The sequence shown here is derived from an EMBL/GenBank/DDBJ whole genome shotgun (WGS) entry which is preliminary data.</text>
</comment>